<evidence type="ECO:0000256" key="5">
    <source>
        <dbReference type="ARBA" id="ARBA00022821"/>
    </source>
</evidence>
<dbReference type="PRINTS" id="PR00364">
    <property type="entry name" value="DISEASERSIST"/>
</dbReference>
<dbReference type="PaxDb" id="65489-OBART11G13920.1"/>
<dbReference type="InterPro" id="IPR032675">
    <property type="entry name" value="LRR_dom_sf"/>
</dbReference>
<evidence type="ECO:0000256" key="2">
    <source>
        <dbReference type="ARBA" id="ARBA00022614"/>
    </source>
</evidence>
<dbReference type="Pfam" id="PF25019">
    <property type="entry name" value="LRR_R13L1-DRL21"/>
    <property type="match status" value="1"/>
</dbReference>
<dbReference type="Gene3D" id="1.20.5.4130">
    <property type="match status" value="1"/>
</dbReference>
<feature type="domain" description="Disease resistance protein winged helix" evidence="10">
    <location>
        <begin position="453"/>
        <end position="518"/>
    </location>
</feature>
<keyword evidence="2" id="KW-0433">Leucine-rich repeat</keyword>
<comment type="similarity">
    <text evidence="1">Belongs to the disease resistance NB-LRR family.</text>
</comment>
<keyword evidence="13" id="KW-1185">Reference proteome</keyword>
<dbReference type="InterPro" id="IPR058922">
    <property type="entry name" value="WHD_DRP"/>
</dbReference>
<sequence length="1073" mass="121729">MAGLFASLAVRRALDTLTSFLPASLVASSSSGAARAREEQDLEDLRMLERTMRRIHATLNDAEQLWDIREETTKLQLKELKELAYDMEDVVDEYEYEVNRCKVEALELSASAASNKRKHQTENEALLHDLGIVAVPEELATKTRKLIERFHEIKYYSDNFTLTDNDGERRVAPNIGSFQKTSSVVFEKSILGREKDKDKIVEKLLSMGGDNIASPIFVLAIVGMGGIGKTTLAQLVYNDSKMRESIDKHAWVCVSQPFDVTNITKSIISSLKKDRCDLSELAILQEILLRQIKGKKVFLVLDDVWNERSDFWELLCIPMRSTKLCNIVVTTRSESVARLVQTMPDFYSLNCLSSYDSWLLFKQFAFPNQDSGTPANLVEIGRDIVRKCKGLPLAIKTVGSMLHCEANETAWRNVAESELWDLEQIQNEILPSLHLSYKHMPLYLKRCFAALSLFPKDYQLEDSLVVHLWEYLDLLQSDRNDIENKTGYLYFNELVQRSFLQEYDAFRYTMHDLFHDLACFLAGEDFFRLEGKILTEIPPNTRYMSLFINCRIDETLVAPISLRSFVIFGKTGFGDFMDVDTFLLNCKKLRNLSMVCKPSMAFPDFIGGLKLLRRLSVLPPLFGFKIIRCTTMPQLYNLHDLHLNGTHAVLGFGKLIKLQTLEVYVTRYGCNCNIRELRNLNEVRNLTIYGLDNVAHIEDASKAQLQNKRHLESLSLQFSNVILDCGHVLEPKPVAVSHEKVLHNLRPHHNLRKLHIYGDNSPIFPSWLGNASFLNMTELDLQCSECHKLPTLGELPSLRFLRLAKMKNLQHIGRELCSNVIGVKGFPSLTALSINFMPGWYKWSGVVDGDFSCLRSLTIFDAQKLRSIPLALFMSVITLCLWSCGNLHTFPASHNLIELRITECDGLTELPALPSLVELNIKECPNLCTIGSLPSLLELQIHKCPNLSVVGSLPSLTTINLKDPQLKDEALYSLLNVIDHPSLNCITIICETMADLNLEPQRLSSLKKLRLCCPNLQYCHGLSDLTFLEEIKIWGCPNLPTDGLLQRLQQSLDVQKNAGVYDVAHAVCDVYSF</sequence>
<dbReference type="SUPFAM" id="SSF52058">
    <property type="entry name" value="L domain-like"/>
    <property type="match status" value="1"/>
</dbReference>
<feature type="domain" description="NB-ARC" evidence="8">
    <location>
        <begin position="193"/>
        <end position="370"/>
    </location>
</feature>
<keyword evidence="6" id="KW-0067">ATP-binding</keyword>
<feature type="domain" description="Disease resistance N-terminal" evidence="9">
    <location>
        <begin position="23"/>
        <end position="111"/>
    </location>
</feature>
<accession>A0A0D3HLZ5</accession>
<dbReference type="InterPro" id="IPR027417">
    <property type="entry name" value="P-loop_NTPase"/>
</dbReference>
<keyword evidence="4" id="KW-0547">Nucleotide-binding</keyword>
<evidence type="ECO:0000256" key="4">
    <source>
        <dbReference type="ARBA" id="ARBA00022741"/>
    </source>
</evidence>
<reference evidence="12" key="2">
    <citation type="submission" date="2015-03" db="UniProtKB">
        <authorList>
            <consortium name="EnsemblPlants"/>
        </authorList>
    </citation>
    <scope>IDENTIFICATION</scope>
</reference>
<keyword evidence="7" id="KW-0175">Coiled coil</keyword>
<dbReference type="Gene3D" id="3.80.10.10">
    <property type="entry name" value="Ribonuclease Inhibitor"/>
    <property type="match status" value="2"/>
</dbReference>
<evidence type="ECO:0000256" key="7">
    <source>
        <dbReference type="SAM" id="Coils"/>
    </source>
</evidence>
<dbReference type="GO" id="GO:0006952">
    <property type="term" value="P:defense response"/>
    <property type="evidence" value="ECO:0007669"/>
    <property type="project" value="UniProtKB-KW"/>
</dbReference>
<dbReference type="PANTHER" id="PTHR36766">
    <property type="entry name" value="PLANT BROAD-SPECTRUM MILDEW RESISTANCE PROTEIN RPW8"/>
    <property type="match status" value="1"/>
</dbReference>
<feature type="domain" description="R13L1/DRL21-like LRR repeat region" evidence="11">
    <location>
        <begin position="674"/>
        <end position="806"/>
    </location>
</feature>
<evidence type="ECO:0000259" key="11">
    <source>
        <dbReference type="Pfam" id="PF25019"/>
    </source>
</evidence>
<dbReference type="InterPro" id="IPR002182">
    <property type="entry name" value="NB-ARC"/>
</dbReference>
<dbReference type="Pfam" id="PF18052">
    <property type="entry name" value="Rx_N"/>
    <property type="match status" value="1"/>
</dbReference>
<dbReference type="FunFam" id="3.40.50.300:FF:001091">
    <property type="entry name" value="Probable disease resistance protein At1g61300"/>
    <property type="match status" value="1"/>
</dbReference>
<evidence type="ECO:0000313" key="12">
    <source>
        <dbReference type="EnsemblPlants" id="OBART11G13920.1"/>
    </source>
</evidence>
<dbReference type="AlphaFoldDB" id="A0A0D3HLZ5"/>
<dbReference type="Gramene" id="OBART11G13920.1">
    <property type="protein sequence ID" value="OBART11G13920.1"/>
    <property type="gene ID" value="OBART11G13920"/>
</dbReference>
<evidence type="ECO:0000256" key="1">
    <source>
        <dbReference type="ARBA" id="ARBA00008894"/>
    </source>
</evidence>
<feature type="coiled-coil region" evidence="7">
    <location>
        <begin position="45"/>
        <end position="97"/>
    </location>
</feature>
<dbReference type="SUPFAM" id="SSF52540">
    <property type="entry name" value="P-loop containing nucleoside triphosphate hydrolases"/>
    <property type="match status" value="1"/>
</dbReference>
<dbReference type="Gene3D" id="3.40.50.300">
    <property type="entry name" value="P-loop containing nucleotide triphosphate hydrolases"/>
    <property type="match status" value="1"/>
</dbReference>
<evidence type="ECO:0008006" key="14">
    <source>
        <dbReference type="Google" id="ProtNLM"/>
    </source>
</evidence>
<dbReference type="PANTHER" id="PTHR36766:SF55">
    <property type="entry name" value="OS11G0492900 PROTEIN"/>
    <property type="match status" value="1"/>
</dbReference>
<dbReference type="Pfam" id="PF00931">
    <property type="entry name" value="NB-ARC"/>
    <property type="match status" value="1"/>
</dbReference>
<dbReference type="InterPro" id="IPR041118">
    <property type="entry name" value="Rx_N"/>
</dbReference>
<evidence type="ECO:0000313" key="13">
    <source>
        <dbReference type="Proteomes" id="UP000026960"/>
    </source>
</evidence>
<dbReference type="HOGENOM" id="CLU_000837_8_8_1"/>
<dbReference type="InterPro" id="IPR056789">
    <property type="entry name" value="LRR_R13L1-DRL21"/>
</dbReference>
<keyword evidence="5" id="KW-0611">Plant defense</keyword>
<dbReference type="InterPro" id="IPR042197">
    <property type="entry name" value="Apaf_helical"/>
</dbReference>
<name>A0A0D3HLZ5_9ORYZ</name>
<evidence type="ECO:0000259" key="8">
    <source>
        <dbReference type="Pfam" id="PF00931"/>
    </source>
</evidence>
<keyword evidence="3" id="KW-0677">Repeat</keyword>
<evidence type="ECO:0000256" key="6">
    <source>
        <dbReference type="ARBA" id="ARBA00022840"/>
    </source>
</evidence>
<evidence type="ECO:0000259" key="10">
    <source>
        <dbReference type="Pfam" id="PF23559"/>
    </source>
</evidence>
<dbReference type="GO" id="GO:0051707">
    <property type="term" value="P:response to other organism"/>
    <property type="evidence" value="ECO:0007669"/>
    <property type="project" value="UniProtKB-ARBA"/>
</dbReference>
<dbReference type="SUPFAM" id="SSF52047">
    <property type="entry name" value="RNI-like"/>
    <property type="match status" value="1"/>
</dbReference>
<dbReference type="Pfam" id="PF23559">
    <property type="entry name" value="WHD_DRP"/>
    <property type="match status" value="1"/>
</dbReference>
<dbReference type="Gene3D" id="1.10.10.10">
    <property type="entry name" value="Winged helix-like DNA-binding domain superfamily/Winged helix DNA-binding domain"/>
    <property type="match status" value="1"/>
</dbReference>
<dbReference type="Proteomes" id="UP000026960">
    <property type="component" value="Chromosome 11"/>
</dbReference>
<dbReference type="GO" id="GO:0043531">
    <property type="term" value="F:ADP binding"/>
    <property type="evidence" value="ECO:0007669"/>
    <property type="project" value="InterPro"/>
</dbReference>
<protein>
    <recommendedName>
        <fullName evidence="14">NB-ARC domain-containing protein</fullName>
    </recommendedName>
</protein>
<reference evidence="12" key="1">
    <citation type="journal article" date="2009" name="Rice">
        <title>De Novo Next Generation Sequencing of Plant Genomes.</title>
        <authorList>
            <person name="Rounsley S."/>
            <person name="Marri P.R."/>
            <person name="Yu Y."/>
            <person name="He R."/>
            <person name="Sisneros N."/>
            <person name="Goicoechea J.L."/>
            <person name="Lee S.J."/>
            <person name="Angelova A."/>
            <person name="Kudrna D."/>
            <person name="Luo M."/>
            <person name="Affourtit J."/>
            <person name="Desany B."/>
            <person name="Knight J."/>
            <person name="Niazi F."/>
            <person name="Egholm M."/>
            <person name="Wing R.A."/>
        </authorList>
    </citation>
    <scope>NUCLEOTIDE SEQUENCE [LARGE SCALE GENOMIC DNA]</scope>
    <source>
        <strain evidence="12">cv. IRGC 105608</strain>
    </source>
</reference>
<dbReference type="eggNOG" id="KOG4658">
    <property type="taxonomic scope" value="Eukaryota"/>
</dbReference>
<evidence type="ECO:0000259" key="9">
    <source>
        <dbReference type="Pfam" id="PF18052"/>
    </source>
</evidence>
<dbReference type="GO" id="GO:0005524">
    <property type="term" value="F:ATP binding"/>
    <property type="evidence" value="ECO:0007669"/>
    <property type="project" value="UniProtKB-KW"/>
</dbReference>
<dbReference type="Gene3D" id="1.10.8.430">
    <property type="entry name" value="Helical domain of apoptotic protease-activating factors"/>
    <property type="match status" value="1"/>
</dbReference>
<evidence type="ECO:0000256" key="3">
    <source>
        <dbReference type="ARBA" id="ARBA00022737"/>
    </source>
</evidence>
<dbReference type="STRING" id="65489.A0A0D3HLZ5"/>
<dbReference type="EnsemblPlants" id="OBART11G13920.1">
    <property type="protein sequence ID" value="OBART11G13920.1"/>
    <property type="gene ID" value="OBART11G13920"/>
</dbReference>
<proteinExistence type="inferred from homology"/>
<dbReference type="InterPro" id="IPR036388">
    <property type="entry name" value="WH-like_DNA-bd_sf"/>
</dbReference>
<organism evidence="12">
    <name type="scientific">Oryza barthii</name>
    <dbReference type="NCBI Taxonomy" id="65489"/>
    <lineage>
        <taxon>Eukaryota</taxon>
        <taxon>Viridiplantae</taxon>
        <taxon>Streptophyta</taxon>
        <taxon>Embryophyta</taxon>
        <taxon>Tracheophyta</taxon>
        <taxon>Spermatophyta</taxon>
        <taxon>Magnoliopsida</taxon>
        <taxon>Liliopsida</taxon>
        <taxon>Poales</taxon>
        <taxon>Poaceae</taxon>
        <taxon>BOP clade</taxon>
        <taxon>Oryzoideae</taxon>
        <taxon>Oryzeae</taxon>
        <taxon>Oryzinae</taxon>
        <taxon>Oryza</taxon>
    </lineage>
</organism>